<organism evidence="4 5">
    <name type="scientific">Heterodera trifolii</name>
    <dbReference type="NCBI Taxonomy" id="157864"/>
    <lineage>
        <taxon>Eukaryota</taxon>
        <taxon>Metazoa</taxon>
        <taxon>Ecdysozoa</taxon>
        <taxon>Nematoda</taxon>
        <taxon>Chromadorea</taxon>
        <taxon>Rhabditida</taxon>
        <taxon>Tylenchina</taxon>
        <taxon>Tylenchomorpha</taxon>
        <taxon>Tylenchoidea</taxon>
        <taxon>Heteroderidae</taxon>
        <taxon>Heteroderinae</taxon>
        <taxon>Heterodera</taxon>
    </lineage>
</organism>
<feature type="domain" description="Protein kinase" evidence="3">
    <location>
        <begin position="107"/>
        <end position="395"/>
    </location>
</feature>
<comment type="caution">
    <text evidence="4">The sequence shown here is derived from an EMBL/GenBank/DDBJ whole genome shotgun (WGS) entry which is preliminary data.</text>
</comment>
<proteinExistence type="predicted"/>
<protein>
    <recommendedName>
        <fullName evidence="3">Protein kinase domain-containing protein</fullName>
    </recommendedName>
</protein>
<keyword evidence="1" id="KW-0547">Nucleotide-binding</keyword>
<dbReference type="Pfam" id="PF00069">
    <property type="entry name" value="Pkinase"/>
    <property type="match status" value="1"/>
</dbReference>
<dbReference type="GO" id="GO:0005524">
    <property type="term" value="F:ATP binding"/>
    <property type="evidence" value="ECO:0007669"/>
    <property type="project" value="UniProtKB-UniRule"/>
</dbReference>
<dbReference type="SMART" id="SM00220">
    <property type="entry name" value="S_TKc"/>
    <property type="match status" value="1"/>
</dbReference>
<evidence type="ECO:0000259" key="3">
    <source>
        <dbReference type="PROSITE" id="PS50011"/>
    </source>
</evidence>
<feature type="binding site" evidence="1">
    <location>
        <position position="136"/>
    </location>
    <ligand>
        <name>ATP</name>
        <dbReference type="ChEBI" id="CHEBI:30616"/>
    </ligand>
</feature>
<name>A0ABD2M3E5_9BILA</name>
<evidence type="ECO:0000256" key="2">
    <source>
        <dbReference type="SAM" id="MobiDB-lite"/>
    </source>
</evidence>
<dbReference type="Proteomes" id="UP001620626">
    <property type="component" value="Unassembled WGS sequence"/>
</dbReference>
<evidence type="ECO:0000256" key="1">
    <source>
        <dbReference type="PROSITE-ProRule" id="PRU10141"/>
    </source>
</evidence>
<dbReference type="InterPro" id="IPR017441">
    <property type="entry name" value="Protein_kinase_ATP_BS"/>
</dbReference>
<gene>
    <name evidence="4" type="ORF">niasHT_002056</name>
</gene>
<dbReference type="InterPro" id="IPR050235">
    <property type="entry name" value="CK1_Ser-Thr_kinase"/>
</dbReference>
<evidence type="ECO:0000313" key="4">
    <source>
        <dbReference type="EMBL" id="KAL3121828.1"/>
    </source>
</evidence>
<feature type="region of interest" description="Disordered" evidence="2">
    <location>
        <begin position="30"/>
        <end position="57"/>
    </location>
</feature>
<dbReference type="PROSITE" id="PS00107">
    <property type="entry name" value="PROTEIN_KINASE_ATP"/>
    <property type="match status" value="1"/>
</dbReference>
<dbReference type="EMBL" id="JBICBT010000177">
    <property type="protein sequence ID" value="KAL3121828.1"/>
    <property type="molecule type" value="Genomic_DNA"/>
</dbReference>
<dbReference type="Gene3D" id="1.10.510.10">
    <property type="entry name" value="Transferase(Phosphotransferase) domain 1"/>
    <property type="match status" value="1"/>
</dbReference>
<dbReference type="InterPro" id="IPR000719">
    <property type="entry name" value="Prot_kinase_dom"/>
</dbReference>
<dbReference type="AlphaFoldDB" id="A0ABD2M3E5"/>
<dbReference type="PANTHER" id="PTHR11909">
    <property type="entry name" value="CASEIN KINASE-RELATED"/>
    <property type="match status" value="1"/>
</dbReference>
<accession>A0ABD2M3E5</accession>
<keyword evidence="5" id="KW-1185">Reference proteome</keyword>
<dbReference type="PROSITE" id="PS50011">
    <property type="entry name" value="PROTEIN_KINASE_DOM"/>
    <property type="match status" value="1"/>
</dbReference>
<reference evidence="4 5" key="1">
    <citation type="submission" date="2024-10" db="EMBL/GenBank/DDBJ databases">
        <authorList>
            <person name="Kim D."/>
        </authorList>
    </citation>
    <scope>NUCLEOTIDE SEQUENCE [LARGE SCALE GENOMIC DNA]</scope>
    <source>
        <strain evidence="4">BH-2024</strain>
    </source>
</reference>
<dbReference type="SUPFAM" id="SSF56112">
    <property type="entry name" value="Protein kinase-like (PK-like)"/>
    <property type="match status" value="1"/>
</dbReference>
<evidence type="ECO:0000313" key="5">
    <source>
        <dbReference type="Proteomes" id="UP001620626"/>
    </source>
</evidence>
<keyword evidence="1" id="KW-0067">ATP-binding</keyword>
<dbReference type="InterPro" id="IPR011009">
    <property type="entry name" value="Kinase-like_dom_sf"/>
</dbReference>
<sequence>MCLGTEFDDSPPLFSLTIHFLHFNINTSTTAASSNSNKKRRGEARDKDEEEDDRPQQLRHIHTQMTSSEHIDNDLVSQSPGTLSEERFASDYELVSLSPGTRVCGRWTIIKELGQGAFGTVFLCKDTTTGRQAAMKTESADADPFLWQEAAIMRSVHSRGGPGTEHFCRCFDEGKDIQRDSKRGTLVSFNYIVMSLIGRGLFGLLSRANDKFSPGTAIGVSIQLLHALKTLHNIGYLHLDVKPENAVIGRRESNERQLIFLIDFGLARKYVSRSGKYRRERSRTHFRGTPMYASISAHARSDYCRADDIESWFYTMVDMYAGQLPWTNEKNEHKTGRMKSLRLNDQPEEVRQKALHALLKRCPPIFYEILDHIDELEFYERPNYEWIELVLRGYLIANDIQEKDYDWERTAG</sequence>